<dbReference type="Proteomes" id="UP000094065">
    <property type="component" value="Unassembled WGS sequence"/>
</dbReference>
<protein>
    <submittedName>
        <fullName evidence="2">Uncharacterized protein</fullName>
    </submittedName>
</protein>
<dbReference type="EMBL" id="AWGJ01000007">
    <property type="protein sequence ID" value="ODN77430.1"/>
    <property type="molecule type" value="Genomic_DNA"/>
</dbReference>
<dbReference type="GeneID" id="30155918"/>
<sequence length="225" mass="24942">MPAHAANKSKGKATTRRRSYDTSQGASPAPKRARTANWSKDLGTDGNSAEYHLVQWLIMRSGASMRNPTILYQQWQDHPEDSGRIQSIKVLQRYVKGGLSHSPPTSPNAATSRSHPDHSPERIPPLTTLEDTFKNAVWTPTLVSSFSCPFVRHTPPPASDAQESAVDIYSGVSSDGKTLITDWIDFMECKRVIPDSSAQRQKSQKTLWKSAEERFRSNHAGVLGE</sequence>
<dbReference type="RefSeq" id="XP_018992666.1">
    <property type="nucleotide sequence ID" value="XM_019138723.1"/>
</dbReference>
<proteinExistence type="predicted"/>
<comment type="caution">
    <text evidence="2">The sequence shown here is derived from an EMBL/GenBank/DDBJ whole genome shotgun (WGS) entry which is preliminary data.</text>
</comment>
<reference evidence="2 3" key="1">
    <citation type="submission" date="2016-06" db="EMBL/GenBank/DDBJ databases">
        <title>Evolution of pathogenesis and genome organization in the Tremellales.</title>
        <authorList>
            <person name="Cuomo C."/>
            <person name="Litvintseva A."/>
            <person name="Heitman J."/>
            <person name="Chen Y."/>
            <person name="Sun S."/>
            <person name="Springer D."/>
            <person name="Dromer F."/>
            <person name="Young S."/>
            <person name="Zeng Q."/>
            <person name="Chapman S."/>
            <person name="Gujja S."/>
            <person name="Saif S."/>
            <person name="Birren B."/>
        </authorList>
    </citation>
    <scope>NUCLEOTIDE SEQUENCE [LARGE SCALE GENOMIC DNA]</scope>
    <source>
        <strain evidence="2 3">CBS 6039</strain>
    </source>
</reference>
<evidence type="ECO:0000313" key="3">
    <source>
        <dbReference type="Proteomes" id="UP000094065"/>
    </source>
</evidence>
<organism evidence="2 3">
    <name type="scientific">Cryptococcus amylolentus CBS 6039</name>
    <dbReference type="NCBI Taxonomy" id="1295533"/>
    <lineage>
        <taxon>Eukaryota</taxon>
        <taxon>Fungi</taxon>
        <taxon>Dikarya</taxon>
        <taxon>Basidiomycota</taxon>
        <taxon>Agaricomycotina</taxon>
        <taxon>Tremellomycetes</taxon>
        <taxon>Tremellales</taxon>
        <taxon>Cryptococcaceae</taxon>
        <taxon>Cryptococcus</taxon>
    </lineage>
</organism>
<feature type="compositionally biased region" description="Basic residues" evidence="1">
    <location>
        <begin position="7"/>
        <end position="17"/>
    </location>
</feature>
<dbReference type="AlphaFoldDB" id="A0A1E3HM68"/>
<evidence type="ECO:0000256" key="1">
    <source>
        <dbReference type="SAM" id="MobiDB-lite"/>
    </source>
</evidence>
<accession>A0A1E3HM68</accession>
<name>A0A1E3HM68_9TREE</name>
<evidence type="ECO:0000313" key="2">
    <source>
        <dbReference type="EMBL" id="ODN77430.1"/>
    </source>
</evidence>
<feature type="region of interest" description="Disordered" evidence="1">
    <location>
        <begin position="97"/>
        <end position="126"/>
    </location>
</feature>
<gene>
    <name evidence="2" type="ORF">L202_04609</name>
</gene>
<keyword evidence="3" id="KW-1185">Reference proteome</keyword>
<feature type="region of interest" description="Disordered" evidence="1">
    <location>
        <begin position="1"/>
        <end position="44"/>
    </location>
</feature>